<dbReference type="Proteomes" id="UP000307574">
    <property type="component" value="Unassembled WGS sequence"/>
</dbReference>
<proteinExistence type="predicted"/>
<reference evidence="2 3" key="1">
    <citation type="submission" date="2019-04" db="EMBL/GenBank/DDBJ databases">
        <title>A reverse ecology approach based on a biological definition of microbial populations.</title>
        <authorList>
            <person name="Arevalo P."/>
            <person name="Vaninsberghe D."/>
            <person name="Elsherbini J."/>
            <person name="Gore J."/>
            <person name="Polz M."/>
        </authorList>
    </citation>
    <scope>NUCLEOTIDE SEQUENCE [LARGE SCALE GENOMIC DNA]</scope>
    <source>
        <strain evidence="2 3">10N.261.46.F4</strain>
    </source>
</reference>
<sequence>MSNSILMNMPQGDSRNKIEYLARLIAEQYATMSDQYTLIQNLTINQGIATLEEHPVQPTAAMVYFNSTDKHFYGFNGESWQQLDNKELENTERHFWKIGGEYNSNLYAANGNFHLPTIEEGGAIEYEIIFKPEDLPYLSEKTDYRRQIMYGVHSDIEFRASLSLDGIPTKPSDYWIVFPSDRFDVFIDNEPVESRTEIGRIFDGKSHKIRYSIKLGVCDAPQIGAYFNGVIHSLKAYQPSGVQAWDMPMDEGEGVTFTCKLTGVVYKRNEGAFQPQGSSGRWVKG</sequence>
<dbReference type="AlphaFoldDB" id="A0A4U1ZFQ4"/>
<evidence type="ECO:0000259" key="1">
    <source>
        <dbReference type="PROSITE" id="PS50835"/>
    </source>
</evidence>
<dbReference type="EMBL" id="SYUV01000035">
    <property type="protein sequence ID" value="TKF31631.1"/>
    <property type="molecule type" value="Genomic_DNA"/>
</dbReference>
<comment type="caution">
    <text evidence="2">The sequence shown here is derived from an EMBL/GenBank/DDBJ whole genome shotgun (WGS) entry which is preliminary data.</text>
</comment>
<feature type="domain" description="Ig-like" evidence="1">
    <location>
        <begin position="239"/>
        <end position="285"/>
    </location>
</feature>
<accession>A0A4U1ZFQ4</accession>
<organism evidence="2 3">
    <name type="scientific">Vibrio kanaloae</name>
    <dbReference type="NCBI Taxonomy" id="170673"/>
    <lineage>
        <taxon>Bacteria</taxon>
        <taxon>Pseudomonadati</taxon>
        <taxon>Pseudomonadota</taxon>
        <taxon>Gammaproteobacteria</taxon>
        <taxon>Vibrionales</taxon>
        <taxon>Vibrionaceae</taxon>
        <taxon>Vibrio</taxon>
    </lineage>
</organism>
<dbReference type="PROSITE" id="PS50835">
    <property type="entry name" value="IG_LIKE"/>
    <property type="match status" value="1"/>
</dbReference>
<protein>
    <recommendedName>
        <fullName evidence="1">Ig-like domain-containing protein</fullName>
    </recommendedName>
</protein>
<evidence type="ECO:0000313" key="3">
    <source>
        <dbReference type="Proteomes" id="UP000307574"/>
    </source>
</evidence>
<dbReference type="InterPro" id="IPR007110">
    <property type="entry name" value="Ig-like_dom"/>
</dbReference>
<gene>
    <name evidence="2" type="ORF">FCV50_11345</name>
</gene>
<dbReference type="RefSeq" id="WP_136980356.1">
    <property type="nucleotide sequence ID" value="NZ_SYUV01000035.1"/>
</dbReference>
<name>A0A4U1ZFQ4_9VIBR</name>
<evidence type="ECO:0000313" key="2">
    <source>
        <dbReference type="EMBL" id="TKF31631.1"/>
    </source>
</evidence>